<gene>
    <name evidence="1" type="ORF">MON41_19345</name>
</gene>
<dbReference type="Proteomes" id="UP001201985">
    <property type="component" value="Unassembled WGS sequence"/>
</dbReference>
<comment type="caution">
    <text evidence="1">The sequence shown here is derived from an EMBL/GenBank/DDBJ whole genome shotgun (WGS) entry which is preliminary data.</text>
</comment>
<reference evidence="1 2" key="1">
    <citation type="submission" date="2022-03" db="EMBL/GenBank/DDBJ databases">
        <title>Complete genome analysis of Roseomonas KG 17.1 : a prolific producer of plant growth promoters.</title>
        <authorList>
            <person name="Saadouli I."/>
            <person name="Najjari A."/>
            <person name="Mosbah A."/>
            <person name="Ouzari H.I."/>
        </authorList>
    </citation>
    <scope>NUCLEOTIDE SEQUENCE [LARGE SCALE GENOMIC DNA]</scope>
    <source>
        <strain evidence="1 2">KG17-1</strain>
    </source>
</reference>
<proteinExistence type="predicted"/>
<keyword evidence="2" id="KW-1185">Reference proteome</keyword>
<evidence type="ECO:0000313" key="2">
    <source>
        <dbReference type="Proteomes" id="UP001201985"/>
    </source>
</evidence>
<protein>
    <submittedName>
        <fullName evidence="1">Uncharacterized protein</fullName>
    </submittedName>
</protein>
<dbReference type="EMBL" id="JALBUU010000074">
    <property type="protein sequence ID" value="MCI0755825.1"/>
    <property type="molecule type" value="Genomic_DNA"/>
</dbReference>
<sequence length="119" mass="13143">MVSAAPRGALSPARNGRDGLKHLLGERDGWRNYDQVWLPDDDILATQDTLGAMSAAAQTLELQLFAPALHEASHYAHYIDMRNHSFFARRVGFVEVMLPGFSHAALERLLPTLELSTTG</sequence>
<dbReference type="RefSeq" id="WP_241793662.1">
    <property type="nucleotide sequence ID" value="NZ_JALBUU010000074.1"/>
</dbReference>
<evidence type="ECO:0000313" key="1">
    <source>
        <dbReference type="EMBL" id="MCI0755825.1"/>
    </source>
</evidence>
<organism evidence="1 2">
    <name type="scientific">Teichococcus vastitatis</name>
    <dbReference type="NCBI Taxonomy" id="2307076"/>
    <lineage>
        <taxon>Bacteria</taxon>
        <taxon>Pseudomonadati</taxon>
        <taxon>Pseudomonadota</taxon>
        <taxon>Alphaproteobacteria</taxon>
        <taxon>Acetobacterales</taxon>
        <taxon>Roseomonadaceae</taxon>
        <taxon>Roseomonas</taxon>
    </lineage>
</organism>
<accession>A0ABS9W943</accession>
<name>A0ABS9W943_9PROT</name>